<accession>A0AAE9F949</accession>
<evidence type="ECO:0000313" key="3">
    <source>
        <dbReference type="Proteomes" id="UP000829354"/>
    </source>
</evidence>
<dbReference type="Gene3D" id="1.10.10.1450">
    <property type="match status" value="1"/>
</dbReference>
<dbReference type="AlphaFoldDB" id="A0AAE9F949"/>
<gene>
    <name evidence="2" type="ORF">L5515_009102</name>
</gene>
<evidence type="ECO:0000259" key="1">
    <source>
        <dbReference type="Pfam" id="PF17906"/>
    </source>
</evidence>
<keyword evidence="3" id="KW-1185">Reference proteome</keyword>
<dbReference type="Proteomes" id="UP000829354">
    <property type="component" value="Chromosome V"/>
</dbReference>
<feature type="domain" description="Mos1 transposase HTH" evidence="1">
    <location>
        <begin position="13"/>
        <end position="58"/>
    </location>
</feature>
<evidence type="ECO:0000313" key="2">
    <source>
        <dbReference type="EMBL" id="UMM37311.1"/>
    </source>
</evidence>
<dbReference type="InterPro" id="IPR041426">
    <property type="entry name" value="Mos1_HTH"/>
</dbReference>
<dbReference type="EMBL" id="CP092624">
    <property type="protein sequence ID" value="UMM37311.1"/>
    <property type="molecule type" value="Genomic_DNA"/>
</dbReference>
<dbReference type="Pfam" id="PF17906">
    <property type="entry name" value="HTH_48"/>
    <property type="match status" value="1"/>
</dbReference>
<sequence>MENISVFLKNNHHYLKSCILYEVALKKPIFDSYRTFCDAVGHDAMEYRDFEFWYHRFGLGKLDFDYDRSMNPVPKTLMDMPVNLMRKITEILDPFEKRSLRSTNRDSLPSVFEIINITTSEEKMEWESNDELFECSNYGMICSVSNSKIYKTNERCYIKKSLEYLTPLFKIPNLYVNSLCFSKAEEDNFFGERRKMPDLDDLLSTPFHSNIEPEDILRILDIVSSFEEFESCQMSFSYHMDRYPIENVAEKMVHVDSRRESRRPI</sequence>
<reference evidence="2 3" key="1">
    <citation type="submission" date="2022-04" db="EMBL/GenBank/DDBJ databases">
        <title>Chromosome-level reference genomes for two strains of Caenorhabditis briggsae: an improved platform for comparative genomics.</title>
        <authorList>
            <person name="Stevens L."/>
            <person name="Andersen E."/>
        </authorList>
    </citation>
    <scope>NUCLEOTIDE SEQUENCE [LARGE SCALE GENOMIC DNA]</scope>
    <source>
        <strain evidence="2">VX34</strain>
        <tissue evidence="2">Whole-organism</tissue>
    </source>
</reference>
<organism evidence="2 3">
    <name type="scientific">Caenorhabditis briggsae</name>
    <dbReference type="NCBI Taxonomy" id="6238"/>
    <lineage>
        <taxon>Eukaryota</taxon>
        <taxon>Metazoa</taxon>
        <taxon>Ecdysozoa</taxon>
        <taxon>Nematoda</taxon>
        <taxon>Chromadorea</taxon>
        <taxon>Rhabditida</taxon>
        <taxon>Rhabditina</taxon>
        <taxon>Rhabditomorpha</taxon>
        <taxon>Rhabditoidea</taxon>
        <taxon>Rhabditidae</taxon>
        <taxon>Peloderinae</taxon>
        <taxon>Caenorhabditis</taxon>
    </lineage>
</organism>
<name>A0AAE9F949_CAEBR</name>
<proteinExistence type="predicted"/>
<protein>
    <recommendedName>
        <fullName evidence="1">Mos1 transposase HTH domain-containing protein</fullName>
    </recommendedName>
</protein>